<dbReference type="Pfam" id="PF07586">
    <property type="entry name" value="HXXSHH"/>
    <property type="match status" value="1"/>
</dbReference>
<organism evidence="1 2">
    <name type="scientific">Stieleria neptunia</name>
    <dbReference type="NCBI Taxonomy" id="2527979"/>
    <lineage>
        <taxon>Bacteria</taxon>
        <taxon>Pseudomonadati</taxon>
        <taxon>Planctomycetota</taxon>
        <taxon>Planctomycetia</taxon>
        <taxon>Pirellulales</taxon>
        <taxon>Pirellulaceae</taxon>
        <taxon>Stieleria</taxon>
    </lineage>
</organism>
<proteinExistence type="predicted"/>
<sequence>MNFIRKKAISRRTVLRGVGGAIALPLLDAMVPAATALDATPAAPVRRLGYVFMPMGCDLSRWKPPGEPTLGALPPILSSLEPVRDQVTVISNLELANAYPGSHATSNSAFLSAAKAKHTEGTDYYLGTTADQLAAKQIGQSTQLPSMELSMDLMQTVGQCDNGYACVYQNNLSWSSPTTPLPSEAHPRIVFESMFGAGGTAAQRRAELNEKASLLDWMSEDIARLNREVGASDRIRINQYLDSVREVERRIQKAEADAKDNELPDLDRPMGVPASYADHARLMFDLQVLAMQADITRVITFQLARETSNRSYPELGVPESHHPLSHHGNDEEKIAKMAKINQFHVSLFAGFLEKLRATTDGNGTLLDHALLLYGSGMGNPNVHDHSDLPIIVAGGAAGGMQGGRHIQYDRPTPLANLHLTLLDKAGVKLDKFADSEGPVDELFEPLSV</sequence>
<protein>
    <recommendedName>
        <fullName evidence="3">DUF1552 domain-containing protein</fullName>
    </recommendedName>
</protein>
<dbReference type="EMBL" id="CP037423">
    <property type="protein sequence ID" value="QDV43446.1"/>
    <property type="molecule type" value="Genomic_DNA"/>
</dbReference>
<dbReference type="RefSeq" id="WP_231744320.1">
    <property type="nucleotide sequence ID" value="NZ_CP037423.1"/>
</dbReference>
<evidence type="ECO:0000313" key="2">
    <source>
        <dbReference type="Proteomes" id="UP000319004"/>
    </source>
</evidence>
<dbReference type="AlphaFoldDB" id="A0A518HRH2"/>
<dbReference type="Proteomes" id="UP000319004">
    <property type="component" value="Chromosome"/>
</dbReference>
<dbReference type="InterPro" id="IPR011447">
    <property type="entry name" value="DUF1552"/>
</dbReference>
<dbReference type="KEGG" id="snep:Enr13x_33030"/>
<name>A0A518HRH2_9BACT</name>
<reference evidence="1 2" key="1">
    <citation type="submission" date="2019-03" db="EMBL/GenBank/DDBJ databases">
        <title>Deep-cultivation of Planctomycetes and their phenomic and genomic characterization uncovers novel biology.</title>
        <authorList>
            <person name="Wiegand S."/>
            <person name="Jogler M."/>
            <person name="Boedeker C."/>
            <person name="Pinto D."/>
            <person name="Vollmers J."/>
            <person name="Rivas-Marin E."/>
            <person name="Kohn T."/>
            <person name="Peeters S.H."/>
            <person name="Heuer A."/>
            <person name="Rast P."/>
            <person name="Oberbeckmann S."/>
            <person name="Bunk B."/>
            <person name="Jeske O."/>
            <person name="Meyerdierks A."/>
            <person name="Storesund J.E."/>
            <person name="Kallscheuer N."/>
            <person name="Luecker S."/>
            <person name="Lage O.M."/>
            <person name="Pohl T."/>
            <person name="Merkel B.J."/>
            <person name="Hornburger P."/>
            <person name="Mueller R.-W."/>
            <person name="Bruemmer F."/>
            <person name="Labrenz M."/>
            <person name="Spormann A.M."/>
            <person name="Op den Camp H."/>
            <person name="Overmann J."/>
            <person name="Amann R."/>
            <person name="Jetten M.S.M."/>
            <person name="Mascher T."/>
            <person name="Medema M.H."/>
            <person name="Devos D.P."/>
            <person name="Kaster A.-K."/>
            <person name="Ovreas L."/>
            <person name="Rohde M."/>
            <person name="Galperin M.Y."/>
            <person name="Jogler C."/>
        </authorList>
    </citation>
    <scope>NUCLEOTIDE SEQUENCE [LARGE SCALE GENOMIC DNA]</scope>
    <source>
        <strain evidence="1 2">Enr13</strain>
    </source>
</reference>
<dbReference type="InterPro" id="IPR006311">
    <property type="entry name" value="TAT_signal"/>
</dbReference>
<keyword evidence="2" id="KW-1185">Reference proteome</keyword>
<evidence type="ECO:0000313" key="1">
    <source>
        <dbReference type="EMBL" id="QDV43446.1"/>
    </source>
</evidence>
<dbReference type="PROSITE" id="PS51318">
    <property type="entry name" value="TAT"/>
    <property type="match status" value="1"/>
</dbReference>
<accession>A0A518HRH2</accession>
<gene>
    <name evidence="1" type="ORF">Enr13x_33030</name>
</gene>
<evidence type="ECO:0008006" key="3">
    <source>
        <dbReference type="Google" id="ProtNLM"/>
    </source>
</evidence>